<evidence type="ECO:0000313" key="3">
    <source>
        <dbReference type="Proteomes" id="UP001165289"/>
    </source>
</evidence>
<dbReference type="PROSITE" id="PS51717">
    <property type="entry name" value="G_VLIG"/>
    <property type="match status" value="1"/>
</dbReference>
<dbReference type="SUPFAM" id="SSF52540">
    <property type="entry name" value="P-loop containing nucleoside triphosphate hydrolases"/>
    <property type="match status" value="1"/>
</dbReference>
<evidence type="ECO:0000313" key="2">
    <source>
        <dbReference type="EMBL" id="KAI6650383.1"/>
    </source>
</evidence>
<gene>
    <name evidence="2" type="ORF">LOD99_5820</name>
</gene>
<dbReference type="PANTHER" id="PTHR22796">
    <property type="entry name" value="URG4-RELATED"/>
    <property type="match status" value="1"/>
</dbReference>
<dbReference type="InterPro" id="IPR030383">
    <property type="entry name" value="G_VLIG_dom"/>
</dbReference>
<dbReference type="GO" id="GO:0005525">
    <property type="term" value="F:GTP binding"/>
    <property type="evidence" value="ECO:0007669"/>
    <property type="project" value="InterPro"/>
</dbReference>
<keyword evidence="2" id="KW-0378">Hydrolase</keyword>
<dbReference type="AlphaFoldDB" id="A0AAV7JN56"/>
<dbReference type="InterPro" id="IPR027417">
    <property type="entry name" value="P-loop_NTPase"/>
</dbReference>
<dbReference type="PANTHER" id="PTHR22796:SF1">
    <property type="entry name" value="VWFA DOMAIN-CONTAINING PROTEIN"/>
    <property type="match status" value="1"/>
</dbReference>
<proteinExistence type="predicted"/>
<dbReference type="Pfam" id="PF25683">
    <property type="entry name" value="URGCP_GTPase"/>
    <property type="match status" value="1"/>
</dbReference>
<name>A0AAV7JN56_9METZ</name>
<dbReference type="GO" id="GO:0016787">
    <property type="term" value="F:hydrolase activity"/>
    <property type="evidence" value="ECO:0007669"/>
    <property type="project" value="UniProtKB-KW"/>
</dbReference>
<feature type="domain" description="VLIG-type G" evidence="1">
    <location>
        <begin position="146"/>
        <end position="398"/>
    </location>
</feature>
<accession>A0AAV7JN56</accession>
<organism evidence="2 3">
    <name type="scientific">Oopsacas minuta</name>
    <dbReference type="NCBI Taxonomy" id="111878"/>
    <lineage>
        <taxon>Eukaryota</taxon>
        <taxon>Metazoa</taxon>
        <taxon>Porifera</taxon>
        <taxon>Hexactinellida</taxon>
        <taxon>Hexasterophora</taxon>
        <taxon>Lyssacinosida</taxon>
        <taxon>Leucopsacidae</taxon>
        <taxon>Oopsacas</taxon>
    </lineage>
</organism>
<comment type="caution">
    <text evidence="2">The sequence shown here is derived from an EMBL/GenBank/DDBJ whole genome shotgun (WGS) entry which is preliminary data.</text>
</comment>
<dbReference type="EMBL" id="JAKMXF010000311">
    <property type="protein sequence ID" value="KAI6650383.1"/>
    <property type="molecule type" value="Genomic_DNA"/>
</dbReference>
<evidence type="ECO:0000259" key="1">
    <source>
        <dbReference type="PROSITE" id="PS51717"/>
    </source>
</evidence>
<reference evidence="2 3" key="1">
    <citation type="journal article" date="2023" name="BMC Biol.">
        <title>The compact genome of the sponge Oopsacas minuta (Hexactinellida) is lacking key metazoan core genes.</title>
        <authorList>
            <person name="Santini S."/>
            <person name="Schenkelaars Q."/>
            <person name="Jourda C."/>
            <person name="Duchesne M."/>
            <person name="Belahbib H."/>
            <person name="Rocher C."/>
            <person name="Selva M."/>
            <person name="Riesgo A."/>
            <person name="Vervoort M."/>
            <person name="Leys S.P."/>
            <person name="Kodjabachian L."/>
            <person name="Le Bivic A."/>
            <person name="Borchiellini C."/>
            <person name="Claverie J.M."/>
            <person name="Renard E."/>
        </authorList>
    </citation>
    <scope>NUCLEOTIDE SEQUENCE [LARGE SCALE GENOMIC DNA]</scope>
    <source>
        <strain evidence="2">SPO-2</strain>
    </source>
</reference>
<protein>
    <submittedName>
        <fullName evidence="2">P-loop containing nucleoside triphosphate hydrolase</fullName>
    </submittedName>
</protein>
<dbReference type="Proteomes" id="UP001165289">
    <property type="component" value="Unassembled WGS sequence"/>
</dbReference>
<sequence>MGEIVQCFNNILEKKNSVLILWKLSQELSVLTSQIISCREGLISKPGKKSMKYRNDKYNLEIIWREALLSQKYGEKSKCKIQAKYREKFTENFSNFVERGEAFELIDGDNLRYFNQDINALLSKLYIKQEEELKVINKHFKKIKMRQAPIVLSIFGPQSSGKSTLLNYCFGCKFLTSAGRCTRGIYGSLAKLSRPVNCTNQFLILDTEGLDAIERGEETDASLVHFDRTMVLFCLAVSQVVIINVKGDIGKELQNLLQICAYSLHKLKVSKVVAPKIFFVLNQQADPDTTKHLSAINTLMDKLNKESDLMEIEGIRISDLIQVSRDNLFILPSAFNSQQMNKPAANLFNSSVVKQSPTNTFAIRCAELRLAIIDELIKLPQDERAPFKTMSEWMEMSGVIWDIIVKYQDIVKFRNIEELMCNNMLGKIVTDLMKKYMSANRSKFVDITEQLILEIKEIKKLFRQANVLEDSMLKFDQIFGEFQEASFKEYETICQNDKLLNKMNHICEAEKSNLSRLMYIERKHYKDKLQRSIKASWTNLKLPEIMGNFQSEIENNVDKYMEFSVKELEKEFEEIWLKCFENEDKEEKNERDEDFDNLYSIFKMESKTMENKQTIFELFEESNFEMDTVIKDLRKDMLSRLENYVDSFSAEEDFIFPWKDNPIPIKDMVPFTGREKCEYLSKESLYTMEKRRYIGLHPVPKINKWIPEDCHGVIQYCSGYYNHADITWKIEERKQILRLSSVLKDPDNHKVSTWSKLLYTISSDIESLLKEDPQIPKATVREIIHYLCLHSNLSIMRSITS</sequence>
<keyword evidence="3" id="KW-1185">Reference proteome</keyword>
<dbReference type="Gene3D" id="3.40.50.300">
    <property type="entry name" value="P-loop containing nucleotide triphosphate hydrolases"/>
    <property type="match status" value="1"/>
</dbReference>